<dbReference type="EMBL" id="CP046400">
    <property type="protein sequence ID" value="QGY39565.1"/>
    <property type="molecule type" value="Genomic_DNA"/>
</dbReference>
<dbReference type="Gene3D" id="1.10.287.470">
    <property type="entry name" value="Helix hairpin bin"/>
    <property type="match status" value="1"/>
</dbReference>
<accession>A0A6I6JA65</accession>
<dbReference type="PANTHER" id="PTHR30469:SF12">
    <property type="entry name" value="MULTIDRUG RESISTANCE PROTEIN MDTA"/>
    <property type="match status" value="1"/>
</dbReference>
<keyword evidence="4" id="KW-0812">Transmembrane</keyword>
<dbReference type="AlphaFoldDB" id="A0A6I6JA65"/>
<dbReference type="NCBIfam" id="TIGR01730">
    <property type="entry name" value="RND_mfp"/>
    <property type="match status" value="1"/>
</dbReference>
<protein>
    <submittedName>
        <fullName evidence="6">Efflux RND transporter periplasmic adaptor subunit</fullName>
    </submittedName>
</protein>
<dbReference type="KEGG" id="psel:GM415_05345"/>
<keyword evidence="7" id="KW-1185">Reference proteome</keyword>
<evidence type="ECO:0000313" key="7">
    <source>
        <dbReference type="Proteomes" id="UP000428328"/>
    </source>
</evidence>
<feature type="transmembrane region" description="Helical" evidence="4">
    <location>
        <begin position="12"/>
        <end position="34"/>
    </location>
</feature>
<dbReference type="PANTHER" id="PTHR30469">
    <property type="entry name" value="MULTIDRUG RESISTANCE PROTEIN MDTA"/>
    <property type="match status" value="1"/>
</dbReference>
<feature type="coiled-coil region" evidence="2">
    <location>
        <begin position="170"/>
        <end position="197"/>
    </location>
</feature>
<dbReference type="Gene3D" id="2.40.420.20">
    <property type="match status" value="1"/>
</dbReference>
<dbReference type="Proteomes" id="UP000428328">
    <property type="component" value="Chromosome"/>
</dbReference>
<reference evidence="6 7" key="1">
    <citation type="submission" date="2019-11" db="EMBL/GenBank/DDBJ databases">
        <authorList>
            <person name="Zheng R.K."/>
            <person name="Sun C.M."/>
        </authorList>
    </citation>
    <scope>NUCLEOTIDE SEQUENCE [LARGE SCALE GENOMIC DNA]</scope>
    <source>
        <strain evidence="6 7">SRB007</strain>
    </source>
</reference>
<evidence type="ECO:0000259" key="5">
    <source>
        <dbReference type="Pfam" id="PF25967"/>
    </source>
</evidence>
<name>A0A6I6JA65_9BACT</name>
<evidence type="ECO:0000256" key="3">
    <source>
        <dbReference type="SAM" id="MobiDB-lite"/>
    </source>
</evidence>
<evidence type="ECO:0000256" key="2">
    <source>
        <dbReference type="SAM" id="Coils"/>
    </source>
</evidence>
<gene>
    <name evidence="6" type="ORF">GM415_05345</name>
</gene>
<keyword evidence="4" id="KW-1133">Transmembrane helix</keyword>
<evidence type="ECO:0000256" key="4">
    <source>
        <dbReference type="SAM" id="Phobius"/>
    </source>
</evidence>
<evidence type="ECO:0000313" key="6">
    <source>
        <dbReference type="EMBL" id="QGY39565.1"/>
    </source>
</evidence>
<dbReference type="Gene3D" id="2.40.50.100">
    <property type="match status" value="1"/>
</dbReference>
<dbReference type="Gene3D" id="2.40.30.170">
    <property type="match status" value="1"/>
</dbReference>
<dbReference type="GO" id="GO:0015562">
    <property type="term" value="F:efflux transmembrane transporter activity"/>
    <property type="evidence" value="ECO:0007669"/>
    <property type="project" value="TreeGrafter"/>
</dbReference>
<dbReference type="SUPFAM" id="SSF111369">
    <property type="entry name" value="HlyD-like secretion proteins"/>
    <property type="match status" value="1"/>
</dbReference>
<evidence type="ECO:0000256" key="1">
    <source>
        <dbReference type="ARBA" id="ARBA00009477"/>
    </source>
</evidence>
<keyword evidence="4" id="KW-0472">Membrane</keyword>
<feature type="region of interest" description="Disordered" evidence="3">
    <location>
        <begin position="395"/>
        <end position="416"/>
    </location>
</feature>
<dbReference type="RefSeq" id="WP_158946791.1">
    <property type="nucleotide sequence ID" value="NZ_CP046400.1"/>
</dbReference>
<dbReference type="InterPro" id="IPR006143">
    <property type="entry name" value="RND_pump_MFP"/>
</dbReference>
<sequence length="416" mass="44382">MHKTDSKTWSLFSLKTIVPAAIILLAAVAAYAMVATAPKARKKAPVAIRPTVETANVSPASRRVWVPAMGTVVAAREISLEARVSGEVKTVSAMFVPGGFFKTGEEILTLDPEDYALALSEVQSEVASAEYDLKVEQGYQNVSAREWDLLKGTAKGTKADEELALRKPHLEKAKAALKAARAKLRQAKLDLERTRITAPFAAMVEAKSTDIGATVSEQEALATLVGTDEFWIEVSVPTDRLGWINIPVGASEGALARILTGSGANRSEREGRVIRLLPSLESEGRMARLLISVKDPLNLAGNADVKPLLLGSYVSVQIDGGTLDGVYAIPRTAFRENNTVWVLSDKGTLDIRTLNPVWRDNEAVVFDQGLAQGERVVTSNLSAPIQGMALRGATEAEAESGTPDAIGVKAEEGGNG</sequence>
<dbReference type="GO" id="GO:1990281">
    <property type="term" value="C:efflux pump complex"/>
    <property type="evidence" value="ECO:0007669"/>
    <property type="project" value="TreeGrafter"/>
</dbReference>
<comment type="similarity">
    <text evidence="1">Belongs to the membrane fusion protein (MFP) (TC 8.A.1) family.</text>
</comment>
<keyword evidence="2" id="KW-0175">Coiled coil</keyword>
<dbReference type="InterPro" id="IPR058627">
    <property type="entry name" value="MdtA-like_C"/>
</dbReference>
<feature type="domain" description="Multidrug resistance protein MdtA-like C-terminal permuted SH3" evidence="5">
    <location>
        <begin position="335"/>
        <end position="381"/>
    </location>
</feature>
<dbReference type="Pfam" id="PF25967">
    <property type="entry name" value="RND-MFP_C"/>
    <property type="match status" value="1"/>
</dbReference>
<organism evidence="6 7">
    <name type="scientific">Pseudodesulfovibrio cashew</name>
    <dbReference type="NCBI Taxonomy" id="2678688"/>
    <lineage>
        <taxon>Bacteria</taxon>
        <taxon>Pseudomonadati</taxon>
        <taxon>Thermodesulfobacteriota</taxon>
        <taxon>Desulfovibrionia</taxon>
        <taxon>Desulfovibrionales</taxon>
        <taxon>Desulfovibrionaceae</taxon>
    </lineage>
</organism>
<proteinExistence type="inferred from homology"/>